<dbReference type="InterPro" id="IPR006086">
    <property type="entry name" value="XPG-I_dom"/>
</dbReference>
<feature type="domain" description="5'-3' exonuclease" evidence="13">
    <location>
        <begin position="24"/>
        <end position="312"/>
    </location>
</feature>
<dbReference type="InterPro" id="IPR036279">
    <property type="entry name" value="5-3_exonuclease_C_sf"/>
</dbReference>
<dbReference type="KEGG" id="sazo:D1868_01385"/>
<sequence>MGVDLSELVEDIKRELSFGELKGKKISIDAYNALYQFLAAIRQPDGTPLMDSQGRVTSHLNGIFYRTISILEEGVIPVYVFDGKPPEQKSEELERRRKIKEEAEKKLDQLKKEGSTEARELKKYSQMSIRLTNEMAGESKKLLELMGIPTIQAPSEGEAEAAYVNSLGLTWATGSQDYDSLLFGATRLVRNLTITGKRKLPKKDVYVEIRPELIELSDLLKKLGITREQLIDIAILIGTDYDPDGVKGIGIKTAYRIIKKYGKIENAVEKGEIPKQKITFNVEEIRSLFLNPKVEKPNTDLELKDCDEKGIEELLIKQHDFSEERVKNAIERLKKAKREAKGAERQKGLDQWF</sequence>
<comment type="similarity">
    <text evidence="11">Belongs to the XPG/RAD2 endonuclease family. FEN1 subfamily.</text>
</comment>
<keyword evidence="4 11" id="KW-0255">Endonuclease</keyword>
<keyword evidence="8 11" id="KW-0460">Magnesium</keyword>
<reference evidence="16 17" key="1">
    <citation type="submission" date="2019-10" db="EMBL/GenBank/DDBJ databases">
        <title>Genome Sequences from Six Type Strain Members of the Archaeal Family Sulfolobaceae: Acidianus ambivalens, Acidianus infernus, Metallosphaera prunae, Stygiolobus azoricus, Sulfolobus metallicus, and Sulfurisphaera ohwakuensis.</title>
        <authorList>
            <person name="Counts J.A."/>
            <person name="Kelly R.M."/>
        </authorList>
    </citation>
    <scope>NUCLEOTIDE SEQUENCE [LARGE SCALE GENOMIC DNA]</scope>
    <source>
        <strain evidence="16 17">FC6</strain>
    </source>
</reference>
<gene>
    <name evidence="11" type="primary">fen</name>
    <name evidence="16" type="ORF">D1868_01385</name>
</gene>
<evidence type="ECO:0000259" key="15">
    <source>
        <dbReference type="SMART" id="SM00485"/>
    </source>
</evidence>
<feature type="region of interest" description="Interaction with PCNA" evidence="11">
    <location>
        <begin position="345"/>
        <end position="353"/>
    </location>
</feature>
<feature type="binding site" evidence="11">
    <location>
        <position position="156"/>
    </location>
    <ligand>
        <name>Mg(2+)</name>
        <dbReference type="ChEBI" id="CHEBI:18420"/>
        <label>1</label>
    </ligand>
</feature>
<comment type="cofactor">
    <cofactor evidence="11">
        <name>Mg(2+)</name>
        <dbReference type="ChEBI" id="CHEBI:18420"/>
    </cofactor>
    <text evidence="11">Binds 2 magnesium ions per subunit. They probably participate in the reaction catalyzed by the enzyme. May bind an additional third magnesium ion after substrate binding.</text>
</comment>
<proteinExistence type="inferred from homology"/>
<dbReference type="EMBL" id="CP045483">
    <property type="protein sequence ID" value="QGR18780.1"/>
    <property type="molecule type" value="Genomic_DNA"/>
</dbReference>
<dbReference type="InterPro" id="IPR006085">
    <property type="entry name" value="XPG_DNA_repair_N"/>
</dbReference>
<feature type="domain" description="XPG N-terminal" evidence="15">
    <location>
        <begin position="1"/>
        <end position="103"/>
    </location>
</feature>
<dbReference type="SMART" id="SM00485">
    <property type="entry name" value="XPGN"/>
    <property type="match status" value="1"/>
</dbReference>
<dbReference type="GO" id="GO:0003677">
    <property type="term" value="F:DNA binding"/>
    <property type="evidence" value="ECO:0007669"/>
    <property type="project" value="UniProtKB-UniRule"/>
</dbReference>
<evidence type="ECO:0000313" key="16">
    <source>
        <dbReference type="EMBL" id="QGR18780.1"/>
    </source>
</evidence>
<dbReference type="GO" id="GO:0008409">
    <property type="term" value="F:5'-3' exonuclease activity"/>
    <property type="evidence" value="ECO:0007669"/>
    <property type="project" value="UniProtKB-UniRule"/>
</dbReference>
<evidence type="ECO:0000256" key="8">
    <source>
        <dbReference type="ARBA" id="ARBA00022842"/>
    </source>
</evidence>
<dbReference type="InterPro" id="IPR029060">
    <property type="entry name" value="PIN-like_dom_sf"/>
</dbReference>
<comment type="function">
    <text evidence="11">Structure-specific nuclease with 5'-flap endonuclease and 5'-3' exonuclease activities involved in DNA replication and repair. During DNA replication, cleaves the 5'-overhanging flap structure that is generated by displacement synthesis when DNA polymerase encounters the 5'-end of a downstream Okazaki fragment. Binds the unpaired 3'-DNA end and kinks the DNA to facilitate 5' cleavage specificity. Cleaves one nucleotide into the double-stranded DNA from the junction in flap DNA, leaving a nick for ligation. Also involved in the base excision repair (BER) pathway. Acts as a genome stabilization factor that prevents flaps from equilibrating into structurs that lead to duplications and deletions. Also possesses 5'-3' exonuclease activity on nicked or gapped double-stranded DNA.</text>
</comment>
<keyword evidence="1 11" id="KW-0235">DNA replication</keyword>
<evidence type="ECO:0000256" key="2">
    <source>
        <dbReference type="ARBA" id="ARBA00022722"/>
    </source>
</evidence>
<keyword evidence="17" id="KW-1185">Reference proteome</keyword>
<dbReference type="AlphaFoldDB" id="A0A650CLQ0"/>
<dbReference type="GO" id="GO:0017108">
    <property type="term" value="F:5'-flap endonuclease activity"/>
    <property type="evidence" value="ECO:0007669"/>
    <property type="project" value="UniProtKB-UniRule"/>
</dbReference>
<dbReference type="FunFam" id="1.10.150.20:FF:000087">
    <property type="entry name" value="Flap endonuclease 1"/>
    <property type="match status" value="1"/>
</dbReference>
<evidence type="ECO:0000313" key="17">
    <source>
        <dbReference type="Proteomes" id="UP000423396"/>
    </source>
</evidence>
<dbReference type="InterPro" id="IPR019973">
    <property type="entry name" value="Flap_endonuc_arc"/>
</dbReference>
<keyword evidence="12" id="KW-0175">Coiled coil</keyword>
<dbReference type="Pfam" id="PF00752">
    <property type="entry name" value="XPG_N"/>
    <property type="match status" value="1"/>
</dbReference>
<comment type="caution">
    <text evidence="11">Lacks conserved residue(s) required for the propagation of feature annotation.</text>
</comment>
<dbReference type="InterPro" id="IPR008918">
    <property type="entry name" value="HhH2"/>
</dbReference>
<evidence type="ECO:0000256" key="3">
    <source>
        <dbReference type="ARBA" id="ARBA00022723"/>
    </source>
</evidence>
<dbReference type="OrthoDB" id="9593at2157"/>
<keyword evidence="2 11" id="KW-0540">Nuclease</keyword>
<feature type="binding site" evidence="11">
    <location>
        <position position="29"/>
    </location>
    <ligand>
        <name>Mg(2+)</name>
        <dbReference type="ChEBI" id="CHEBI:18420"/>
        <label>1</label>
    </ligand>
</feature>
<evidence type="ECO:0000256" key="9">
    <source>
        <dbReference type="ARBA" id="ARBA00023204"/>
    </source>
</evidence>
<dbReference type="Gene3D" id="1.10.150.20">
    <property type="entry name" value="5' to 3' exonuclease, C-terminal subdomain"/>
    <property type="match status" value="1"/>
</dbReference>
<comment type="subunit">
    <text evidence="11">Interacts with PCNA. PCNA stimulates the nuclease activity without altering cleavage specificity.</text>
</comment>
<keyword evidence="9 11" id="KW-0234">DNA repair</keyword>
<dbReference type="FunFam" id="3.40.50.1010:FF:000016">
    <property type="entry name" value="Flap endonuclease 1"/>
    <property type="match status" value="1"/>
</dbReference>
<dbReference type="PANTHER" id="PTHR11081">
    <property type="entry name" value="FLAP ENDONUCLEASE FAMILY MEMBER"/>
    <property type="match status" value="1"/>
</dbReference>
<evidence type="ECO:0000256" key="6">
    <source>
        <dbReference type="ARBA" id="ARBA00022801"/>
    </source>
</evidence>
<dbReference type="InterPro" id="IPR002421">
    <property type="entry name" value="5-3_exonuclease"/>
</dbReference>
<evidence type="ECO:0000256" key="12">
    <source>
        <dbReference type="SAM" id="Coils"/>
    </source>
</evidence>
<dbReference type="Gene3D" id="3.40.50.1010">
    <property type="entry name" value="5'-nuclease"/>
    <property type="match status" value="1"/>
</dbReference>
<dbReference type="Pfam" id="PF00867">
    <property type="entry name" value="XPG_I"/>
    <property type="match status" value="1"/>
</dbReference>
<dbReference type="InterPro" id="IPR019974">
    <property type="entry name" value="XPG_CS"/>
</dbReference>
<feature type="coiled-coil region" evidence="12">
    <location>
        <begin position="319"/>
        <end position="346"/>
    </location>
</feature>
<dbReference type="GeneID" id="42797687"/>
<dbReference type="RefSeq" id="WP_156005001.1">
    <property type="nucleotide sequence ID" value="NZ_CP045483.1"/>
</dbReference>
<feature type="binding site" evidence="11">
    <location>
        <position position="179"/>
    </location>
    <ligand>
        <name>Mg(2+)</name>
        <dbReference type="ChEBI" id="CHEBI:18420"/>
        <label>2</label>
    </ligand>
</feature>
<dbReference type="Proteomes" id="UP000423396">
    <property type="component" value="Chromosome"/>
</dbReference>
<evidence type="ECO:0000259" key="14">
    <source>
        <dbReference type="SMART" id="SM00484"/>
    </source>
</evidence>
<keyword evidence="3 11" id="KW-0479">Metal-binding</keyword>
<dbReference type="SUPFAM" id="SSF47807">
    <property type="entry name" value="5' to 3' exonuclease, C-terminal subdomain"/>
    <property type="match status" value="1"/>
</dbReference>
<evidence type="ECO:0000256" key="10">
    <source>
        <dbReference type="ARBA" id="ARBA00024702"/>
    </source>
</evidence>
<dbReference type="CDD" id="cd09903">
    <property type="entry name" value="H3TH_FEN1-Arc"/>
    <property type="match status" value="1"/>
</dbReference>
<dbReference type="InterPro" id="IPR006084">
    <property type="entry name" value="XPG/Rad2"/>
</dbReference>
<feature type="coiled-coil region" evidence="12">
    <location>
        <begin position="89"/>
        <end position="120"/>
    </location>
</feature>
<evidence type="ECO:0000256" key="4">
    <source>
        <dbReference type="ARBA" id="ARBA00022759"/>
    </source>
</evidence>
<feature type="binding site" evidence="11">
    <location>
        <position position="82"/>
    </location>
    <ligand>
        <name>Mg(2+)</name>
        <dbReference type="ChEBI" id="CHEBI:18420"/>
        <label>1</label>
    </ligand>
</feature>
<dbReference type="CDD" id="cd09867">
    <property type="entry name" value="PIN_FEN1"/>
    <property type="match status" value="1"/>
</dbReference>
<dbReference type="SMART" id="SM00279">
    <property type="entry name" value="HhH2"/>
    <property type="match status" value="1"/>
</dbReference>
<feature type="binding site" evidence="11">
    <location>
        <position position="158"/>
    </location>
    <ligand>
        <name>Mg(2+)</name>
        <dbReference type="ChEBI" id="CHEBI:18420"/>
        <label>1</label>
    </ligand>
</feature>
<dbReference type="GO" id="GO:0000287">
    <property type="term" value="F:magnesium ion binding"/>
    <property type="evidence" value="ECO:0007669"/>
    <property type="project" value="UniProtKB-UniRule"/>
</dbReference>
<evidence type="ECO:0000256" key="11">
    <source>
        <dbReference type="HAMAP-Rule" id="MF_00614"/>
    </source>
</evidence>
<feature type="domain" description="XPG-I" evidence="14">
    <location>
        <begin position="144"/>
        <end position="225"/>
    </location>
</feature>
<dbReference type="EC" id="3.1.-.-" evidence="11"/>
<organism evidence="16 17">
    <name type="scientific">Stygiolobus azoricus</name>
    <dbReference type="NCBI Taxonomy" id="41675"/>
    <lineage>
        <taxon>Archaea</taxon>
        <taxon>Thermoproteota</taxon>
        <taxon>Thermoprotei</taxon>
        <taxon>Sulfolobales</taxon>
        <taxon>Sulfolobaceae</taxon>
        <taxon>Stygiolobus</taxon>
    </lineage>
</organism>
<evidence type="ECO:0000259" key="13">
    <source>
        <dbReference type="SMART" id="SM00475"/>
    </source>
</evidence>
<accession>A0A650CLQ0</accession>
<name>A0A650CLQ0_9CREN</name>
<dbReference type="HAMAP" id="MF_00614">
    <property type="entry name" value="Fen"/>
    <property type="match status" value="1"/>
</dbReference>
<dbReference type="InterPro" id="IPR023426">
    <property type="entry name" value="Flap_endonuc"/>
</dbReference>
<dbReference type="SMART" id="SM00475">
    <property type="entry name" value="53EXOc"/>
    <property type="match status" value="1"/>
</dbReference>
<dbReference type="GO" id="GO:0006281">
    <property type="term" value="P:DNA repair"/>
    <property type="evidence" value="ECO:0007669"/>
    <property type="project" value="UniProtKB-UniRule"/>
</dbReference>
<evidence type="ECO:0000256" key="7">
    <source>
        <dbReference type="ARBA" id="ARBA00022839"/>
    </source>
</evidence>
<dbReference type="NCBIfam" id="TIGR03674">
    <property type="entry name" value="fen_arch"/>
    <property type="match status" value="1"/>
</dbReference>
<dbReference type="PROSITE" id="PS00841">
    <property type="entry name" value="XPG_1"/>
    <property type="match status" value="1"/>
</dbReference>
<evidence type="ECO:0000256" key="5">
    <source>
        <dbReference type="ARBA" id="ARBA00022763"/>
    </source>
</evidence>
<protein>
    <recommendedName>
        <fullName evidence="11">Flap endonuclease 1</fullName>
        <shortName evidence="11">FEN-1</shortName>
        <ecNumber evidence="11">3.1.-.-</ecNumber>
    </recommendedName>
    <alternativeName>
        <fullName evidence="11">Flap structure-specific endonuclease 1</fullName>
    </alternativeName>
</protein>
<dbReference type="PANTHER" id="PTHR11081:SF9">
    <property type="entry name" value="FLAP ENDONUCLEASE 1"/>
    <property type="match status" value="1"/>
</dbReference>
<evidence type="ECO:0000256" key="1">
    <source>
        <dbReference type="ARBA" id="ARBA00022705"/>
    </source>
</evidence>
<dbReference type="SMART" id="SM00484">
    <property type="entry name" value="XPGI"/>
    <property type="match status" value="1"/>
</dbReference>
<dbReference type="GO" id="GO:0043137">
    <property type="term" value="P:DNA replication, removal of RNA primer"/>
    <property type="evidence" value="ECO:0007669"/>
    <property type="project" value="UniProtKB-UniRule"/>
</dbReference>
<feature type="binding site" evidence="11">
    <location>
        <position position="240"/>
    </location>
    <ligand>
        <name>Mg(2+)</name>
        <dbReference type="ChEBI" id="CHEBI:18420"/>
        <label>2</label>
    </ligand>
</feature>
<dbReference type="SUPFAM" id="SSF88723">
    <property type="entry name" value="PIN domain-like"/>
    <property type="match status" value="1"/>
</dbReference>
<dbReference type="PRINTS" id="PR00853">
    <property type="entry name" value="XPGRADSUPER"/>
</dbReference>
<keyword evidence="6 11" id="KW-0378">Hydrolase</keyword>
<keyword evidence="7 11" id="KW-0269">Exonuclease</keyword>
<comment type="function">
    <text evidence="10">Structure-specific nuclease with 5'-flap endonuclease and 5'-3' exonuclease activities involved in DNA replication and repair. During DNA replication, cleaves the 5'-overhanging flap structure that is generated by displacement synthesis when DNA polymerase encounters the 5'-end of a downstream Okazaki fragment. Binds the unpaired 3'-DNA end and kinks the DNA to facilitate 5' cleavage specificity. Cleaves one nucleotide into the double-stranded DNA from the junction in flap DNA, leaving a nick for ligation. Also involved in the base excision repair (BER) pathway. Acts as a genome stabilization factor that prevents flaps from equilibrating into structures that lead to duplications and deletions. Also possesses 5'-3' exonuclease activity on nicked or gapped double-stranded DNA.</text>
</comment>
<keyword evidence="5 11" id="KW-0227">DNA damage</keyword>
<feature type="binding site" evidence="11">
    <location>
        <position position="177"/>
    </location>
    <ligand>
        <name>Mg(2+)</name>
        <dbReference type="ChEBI" id="CHEBI:18420"/>
        <label>2</label>
    </ligand>
</feature>